<dbReference type="AlphaFoldDB" id="A0AAE4G9B9"/>
<protein>
    <submittedName>
        <fullName evidence="3">Uncharacterized protein</fullName>
    </submittedName>
</protein>
<dbReference type="RefSeq" id="WP_209583426.1">
    <property type="nucleotide sequence ID" value="NZ_JAVLSM010000004.1"/>
</dbReference>
<feature type="signal peptide" evidence="2">
    <location>
        <begin position="1"/>
        <end position="33"/>
    </location>
</feature>
<keyword evidence="2" id="KW-0732">Signal</keyword>
<comment type="caution">
    <text evidence="3">The sequence shown here is derived from an EMBL/GenBank/DDBJ whole genome shotgun (WGS) entry which is preliminary data.</text>
</comment>
<evidence type="ECO:0000256" key="2">
    <source>
        <dbReference type="SAM" id="SignalP"/>
    </source>
</evidence>
<proteinExistence type="predicted"/>
<evidence type="ECO:0000256" key="1">
    <source>
        <dbReference type="SAM" id="MobiDB-lite"/>
    </source>
</evidence>
<evidence type="ECO:0000313" key="3">
    <source>
        <dbReference type="EMBL" id="MDT0336682.1"/>
    </source>
</evidence>
<sequence>MRISFRTLSALCSIATIGTLAVFASAFSQSAYAASASELDQALSPHRAMVRTALAPQTGSVNDSGNTMQLASNSESPSCRSLRMQAERARTGDPSNVQRAPVPGTWRDGRFTMNGPGNIEYGERARIESRYMSECR</sequence>
<feature type="compositionally biased region" description="Polar residues" evidence="1">
    <location>
        <begin position="56"/>
        <end position="79"/>
    </location>
</feature>
<organism evidence="3">
    <name type="scientific">Herbaspirillum huttiense subsp. nephrolepidis</name>
    <dbReference type="NCBI Taxonomy" id="3075126"/>
    <lineage>
        <taxon>Bacteria</taxon>
        <taxon>Pseudomonadati</taxon>
        <taxon>Pseudomonadota</taxon>
        <taxon>Betaproteobacteria</taxon>
        <taxon>Burkholderiales</taxon>
        <taxon>Oxalobacteraceae</taxon>
        <taxon>Herbaspirillum</taxon>
    </lineage>
</organism>
<name>A0AAE4G9B9_9BURK</name>
<reference evidence="3" key="1">
    <citation type="submission" date="2023-02" db="EMBL/GenBank/DDBJ databases">
        <title>Description of Herbaspirillum huttiense subsp. nephrolepsisexaltata and Herbaspirillum huttiense subsp. lycopersicon.</title>
        <authorList>
            <person name="Poudel M."/>
            <person name="Sharma A."/>
            <person name="Goss E."/>
            <person name="Tapia J.H."/>
            <person name="Harmon C.M."/>
            <person name="Jones J.B."/>
        </authorList>
    </citation>
    <scope>NUCLEOTIDE SEQUENCE</scope>
    <source>
        <strain evidence="3">NC40101</strain>
    </source>
</reference>
<feature type="region of interest" description="Disordered" evidence="1">
    <location>
        <begin position="56"/>
        <end position="113"/>
    </location>
</feature>
<gene>
    <name evidence="3" type="ORF">RJN63_07585</name>
</gene>
<dbReference type="EMBL" id="JAVRAA010000003">
    <property type="protein sequence ID" value="MDT0336682.1"/>
    <property type="molecule type" value="Genomic_DNA"/>
</dbReference>
<feature type="chain" id="PRO_5042218407" evidence="2">
    <location>
        <begin position="34"/>
        <end position="136"/>
    </location>
</feature>
<accession>A0AAE4G9B9</accession>